<comment type="caution">
    <text evidence="1">The sequence shown here is derived from an EMBL/GenBank/DDBJ whole genome shotgun (WGS) entry which is preliminary data.</text>
</comment>
<sequence length="99" mass="11663">MSLETYIERLNRMDSLLKAKRTGPPKAFAQEVQISERHLYEFLEEVQSTFNTDIRYCRQGKTYYFFREGDSIAVPVEKLKPKKQFPVKNTISPLSDNQK</sequence>
<name>A0ABP9D3D4_9BACT</name>
<reference evidence="2" key="1">
    <citation type="journal article" date="2019" name="Int. J. Syst. Evol. Microbiol.">
        <title>The Global Catalogue of Microorganisms (GCM) 10K type strain sequencing project: providing services to taxonomists for standard genome sequencing and annotation.</title>
        <authorList>
            <consortium name="The Broad Institute Genomics Platform"/>
            <consortium name="The Broad Institute Genome Sequencing Center for Infectious Disease"/>
            <person name="Wu L."/>
            <person name="Ma J."/>
        </authorList>
    </citation>
    <scope>NUCLEOTIDE SEQUENCE [LARGE SCALE GENOMIC DNA]</scope>
    <source>
        <strain evidence="2">JCM 18326</strain>
    </source>
</reference>
<organism evidence="1 2">
    <name type="scientific">Algivirga pacifica</name>
    <dbReference type="NCBI Taxonomy" id="1162670"/>
    <lineage>
        <taxon>Bacteria</taxon>
        <taxon>Pseudomonadati</taxon>
        <taxon>Bacteroidota</taxon>
        <taxon>Cytophagia</taxon>
        <taxon>Cytophagales</taxon>
        <taxon>Flammeovirgaceae</taxon>
        <taxon>Algivirga</taxon>
    </lineage>
</organism>
<dbReference type="EMBL" id="BAABJX010000017">
    <property type="protein sequence ID" value="GAA4826848.1"/>
    <property type="molecule type" value="Genomic_DNA"/>
</dbReference>
<proteinExistence type="predicted"/>
<keyword evidence="2" id="KW-1185">Reference proteome</keyword>
<evidence type="ECO:0000313" key="1">
    <source>
        <dbReference type="EMBL" id="GAA4826848.1"/>
    </source>
</evidence>
<gene>
    <name evidence="1" type="ORF">GCM10023331_09450</name>
</gene>
<evidence type="ECO:0000313" key="2">
    <source>
        <dbReference type="Proteomes" id="UP001500298"/>
    </source>
</evidence>
<dbReference type="RefSeq" id="WP_345369632.1">
    <property type="nucleotide sequence ID" value="NZ_BAABJX010000017.1"/>
</dbReference>
<dbReference type="Proteomes" id="UP001500298">
    <property type="component" value="Unassembled WGS sequence"/>
</dbReference>
<evidence type="ECO:0008006" key="3">
    <source>
        <dbReference type="Google" id="ProtNLM"/>
    </source>
</evidence>
<protein>
    <recommendedName>
        <fullName evidence="3">DNA-binding protein</fullName>
    </recommendedName>
</protein>
<accession>A0ABP9D3D4</accession>